<comment type="caution">
    <text evidence="1">The sequence shown here is derived from an EMBL/GenBank/DDBJ whole genome shotgun (WGS) entry which is preliminary data.</text>
</comment>
<dbReference type="EMBL" id="AWUE01024903">
    <property type="protein sequence ID" value="OMO49353.1"/>
    <property type="molecule type" value="Genomic_DNA"/>
</dbReference>
<reference evidence="2" key="1">
    <citation type="submission" date="2013-09" db="EMBL/GenBank/DDBJ databases">
        <title>Corchorus olitorius genome sequencing.</title>
        <authorList>
            <person name="Alam M."/>
            <person name="Haque M.S."/>
            <person name="Islam M.S."/>
            <person name="Emdad E.M."/>
            <person name="Islam M.M."/>
            <person name="Ahmed B."/>
            <person name="Halim A."/>
            <person name="Hossen Q.M.M."/>
            <person name="Hossain M.Z."/>
            <person name="Ahmed R."/>
            <person name="Khan M.M."/>
            <person name="Islam R."/>
            <person name="Rashid M.M."/>
            <person name="Khan S.A."/>
            <person name="Rahman M.S."/>
            <person name="Alam M."/>
            <person name="Yahiya A.S."/>
            <person name="Khan M.S."/>
            <person name="Azam M.S."/>
            <person name="Haque T."/>
            <person name="Lashkar M.Z.H."/>
            <person name="Akhand A.I."/>
            <person name="Morshed G."/>
            <person name="Roy S."/>
            <person name="Uddin K.S."/>
            <person name="Rabeya T."/>
            <person name="Hossain A.S."/>
            <person name="Chowdhury A."/>
            <person name="Snigdha A.R."/>
            <person name="Mortoza M.S."/>
            <person name="Matin S.A."/>
            <person name="Hoque S.M.E."/>
            <person name="Islam M.K."/>
            <person name="Roy D.K."/>
            <person name="Haider R."/>
            <person name="Moosa M.M."/>
            <person name="Elias S.M."/>
            <person name="Hasan A.M."/>
            <person name="Jahan S."/>
            <person name="Shafiuddin M."/>
            <person name="Mahmood N."/>
            <person name="Shommy N.S."/>
        </authorList>
    </citation>
    <scope>NUCLEOTIDE SEQUENCE [LARGE SCALE GENOMIC DNA]</scope>
    <source>
        <strain evidence="2">cv. O-4</strain>
    </source>
</reference>
<gene>
    <name evidence="1" type="ORF">COLO4_38584</name>
</gene>
<dbReference type="Proteomes" id="UP000187203">
    <property type="component" value="Unassembled WGS sequence"/>
</dbReference>
<organism evidence="1 2">
    <name type="scientific">Corchorus olitorius</name>
    <dbReference type="NCBI Taxonomy" id="93759"/>
    <lineage>
        <taxon>Eukaryota</taxon>
        <taxon>Viridiplantae</taxon>
        <taxon>Streptophyta</taxon>
        <taxon>Embryophyta</taxon>
        <taxon>Tracheophyta</taxon>
        <taxon>Spermatophyta</taxon>
        <taxon>Magnoliopsida</taxon>
        <taxon>eudicotyledons</taxon>
        <taxon>Gunneridae</taxon>
        <taxon>Pentapetalae</taxon>
        <taxon>rosids</taxon>
        <taxon>malvids</taxon>
        <taxon>Malvales</taxon>
        <taxon>Malvaceae</taxon>
        <taxon>Grewioideae</taxon>
        <taxon>Apeibeae</taxon>
        <taxon>Corchorus</taxon>
    </lineage>
</organism>
<keyword evidence="2" id="KW-1185">Reference proteome</keyword>
<evidence type="ECO:0000313" key="2">
    <source>
        <dbReference type="Proteomes" id="UP000187203"/>
    </source>
</evidence>
<protein>
    <submittedName>
        <fullName evidence="1">Uncharacterized protein</fullName>
    </submittedName>
</protein>
<sequence length="138" mass="13706">MGRFTTRVVLLSLLCLNVLVVNVGGWFGGRIGKGGWFRGRIGKGGRFGRRGIIGGRIGKGGGIGGSGGFGKADGMGGGIGKGTGGGSAGDHGTGGAAKGAKPLQVNPFGMLGEKKSFDATQRVCKASSSEQGNEIARP</sequence>
<name>A0A1R3FU19_9ROSI</name>
<evidence type="ECO:0000313" key="1">
    <source>
        <dbReference type="EMBL" id="OMO49353.1"/>
    </source>
</evidence>
<proteinExistence type="predicted"/>
<dbReference type="AlphaFoldDB" id="A0A1R3FU19"/>
<accession>A0A1R3FU19</accession>